<dbReference type="EMBL" id="MN739905">
    <property type="protein sequence ID" value="QHT76878.1"/>
    <property type="molecule type" value="Genomic_DNA"/>
</dbReference>
<dbReference type="AlphaFoldDB" id="A0A6C0H8J4"/>
<name>A0A6C0H8J4_9ZZZZ</name>
<keyword evidence="2" id="KW-0378">Hydrolase</keyword>
<evidence type="ECO:0000256" key="3">
    <source>
        <dbReference type="ARBA" id="ARBA00022912"/>
    </source>
</evidence>
<evidence type="ECO:0000259" key="4">
    <source>
        <dbReference type="PROSITE" id="PS51746"/>
    </source>
</evidence>
<evidence type="ECO:0000256" key="1">
    <source>
        <dbReference type="ARBA" id="ARBA00022723"/>
    </source>
</evidence>
<dbReference type="PROSITE" id="PS51746">
    <property type="entry name" value="PPM_2"/>
    <property type="match status" value="1"/>
</dbReference>
<evidence type="ECO:0000313" key="5">
    <source>
        <dbReference type="EMBL" id="QHT76878.1"/>
    </source>
</evidence>
<dbReference type="CDD" id="cd00143">
    <property type="entry name" value="PP2Cc"/>
    <property type="match status" value="1"/>
</dbReference>
<sequence>MKKIYSYSLLGKRESNEDNHFYLLNENNENNENNEYNSINFFGVFDGHGGKIISSYLKKILPQYFINKPKLIQNQHLYNKSDTYLHKYFNFIYNKIQLNLIKLHPIIVQRCGSTALVGIQYKNKLWILNVGDSRVIKCNHSNIAEQLSLDHKPSSPTEKIRIESLGGMIEYDGYDWRIKGLSLSRAFGDIDCSPYVTHIPDIYKYKIKKTDKYLVFACDGLFDVLSNQDIVDFINTLIIHKYNKNYAQALAQYAYDKGSQDNITIIIYFI</sequence>
<dbReference type="InterPro" id="IPR036457">
    <property type="entry name" value="PPM-type-like_dom_sf"/>
</dbReference>
<reference evidence="5" key="1">
    <citation type="journal article" date="2020" name="Nature">
        <title>Giant virus diversity and host interactions through global metagenomics.</title>
        <authorList>
            <person name="Schulz F."/>
            <person name="Roux S."/>
            <person name="Paez-Espino D."/>
            <person name="Jungbluth S."/>
            <person name="Walsh D.A."/>
            <person name="Denef V.J."/>
            <person name="McMahon K.D."/>
            <person name="Konstantinidis K.T."/>
            <person name="Eloe-Fadrosh E.A."/>
            <person name="Kyrpides N.C."/>
            <person name="Woyke T."/>
        </authorList>
    </citation>
    <scope>NUCLEOTIDE SEQUENCE</scope>
    <source>
        <strain evidence="5">GVMAG-M-3300023179-82</strain>
    </source>
</reference>
<dbReference type="InterPro" id="IPR001932">
    <property type="entry name" value="PPM-type_phosphatase-like_dom"/>
</dbReference>
<keyword evidence="3" id="KW-0904">Protein phosphatase</keyword>
<dbReference type="GO" id="GO:0004722">
    <property type="term" value="F:protein serine/threonine phosphatase activity"/>
    <property type="evidence" value="ECO:0007669"/>
    <property type="project" value="InterPro"/>
</dbReference>
<protein>
    <recommendedName>
        <fullName evidence="4">PPM-type phosphatase domain-containing protein</fullName>
    </recommendedName>
</protein>
<feature type="domain" description="PPM-type phosphatase" evidence="4">
    <location>
        <begin position="3"/>
        <end position="270"/>
    </location>
</feature>
<dbReference type="Pfam" id="PF00481">
    <property type="entry name" value="PP2C"/>
    <property type="match status" value="1"/>
</dbReference>
<dbReference type="InterPro" id="IPR015655">
    <property type="entry name" value="PP2C"/>
</dbReference>
<dbReference type="InterPro" id="IPR000222">
    <property type="entry name" value="PP2C_BS"/>
</dbReference>
<keyword evidence="1" id="KW-0479">Metal-binding</keyword>
<dbReference type="SMART" id="SM00332">
    <property type="entry name" value="PP2Cc"/>
    <property type="match status" value="1"/>
</dbReference>
<evidence type="ECO:0000256" key="2">
    <source>
        <dbReference type="ARBA" id="ARBA00022801"/>
    </source>
</evidence>
<organism evidence="5">
    <name type="scientific">viral metagenome</name>
    <dbReference type="NCBI Taxonomy" id="1070528"/>
    <lineage>
        <taxon>unclassified sequences</taxon>
        <taxon>metagenomes</taxon>
        <taxon>organismal metagenomes</taxon>
    </lineage>
</organism>
<dbReference type="PROSITE" id="PS01032">
    <property type="entry name" value="PPM_1"/>
    <property type="match status" value="1"/>
</dbReference>
<dbReference type="PANTHER" id="PTHR47992">
    <property type="entry name" value="PROTEIN PHOSPHATASE"/>
    <property type="match status" value="1"/>
</dbReference>
<dbReference type="GO" id="GO:0046872">
    <property type="term" value="F:metal ion binding"/>
    <property type="evidence" value="ECO:0007669"/>
    <property type="project" value="UniProtKB-KW"/>
</dbReference>
<proteinExistence type="predicted"/>
<dbReference type="Gene3D" id="3.60.40.10">
    <property type="entry name" value="PPM-type phosphatase domain"/>
    <property type="match status" value="1"/>
</dbReference>
<accession>A0A6C0H8J4</accession>
<dbReference type="SUPFAM" id="SSF81606">
    <property type="entry name" value="PP2C-like"/>
    <property type="match status" value="1"/>
</dbReference>